<evidence type="ECO:0000313" key="2">
    <source>
        <dbReference type="Proteomes" id="UP001311232"/>
    </source>
</evidence>
<organism evidence="1 2">
    <name type="scientific">Crenichthys baileyi</name>
    <name type="common">White River springfish</name>
    <dbReference type="NCBI Taxonomy" id="28760"/>
    <lineage>
        <taxon>Eukaryota</taxon>
        <taxon>Metazoa</taxon>
        <taxon>Chordata</taxon>
        <taxon>Craniata</taxon>
        <taxon>Vertebrata</taxon>
        <taxon>Euteleostomi</taxon>
        <taxon>Actinopterygii</taxon>
        <taxon>Neopterygii</taxon>
        <taxon>Teleostei</taxon>
        <taxon>Neoteleostei</taxon>
        <taxon>Acanthomorphata</taxon>
        <taxon>Ovalentaria</taxon>
        <taxon>Atherinomorphae</taxon>
        <taxon>Cyprinodontiformes</taxon>
        <taxon>Goodeidae</taxon>
        <taxon>Crenichthys</taxon>
    </lineage>
</organism>
<dbReference type="Proteomes" id="UP001311232">
    <property type="component" value="Unassembled WGS sequence"/>
</dbReference>
<comment type="caution">
    <text evidence="1">The sequence shown here is derived from an EMBL/GenBank/DDBJ whole genome shotgun (WGS) entry which is preliminary data.</text>
</comment>
<sequence length="99" mass="11461">GNHGLVRTDSTSAVFHVSRLGGSQSLQSLREFQRLWTWVYPQLTSLRAMHLPGRRNSVEPCLSRLRLLYAFPPFPLILHTPHWVNSSTQRVLTGCLWWH</sequence>
<proteinExistence type="predicted"/>
<gene>
    <name evidence="1" type="ORF">CRENBAI_011477</name>
</gene>
<dbReference type="EMBL" id="JAHHUM010001084">
    <property type="protein sequence ID" value="KAK5614836.1"/>
    <property type="molecule type" value="Genomic_DNA"/>
</dbReference>
<protein>
    <submittedName>
        <fullName evidence="1">Uncharacterized protein</fullName>
    </submittedName>
</protein>
<accession>A0AAV9S0U2</accession>
<reference evidence="1 2" key="1">
    <citation type="submission" date="2021-06" db="EMBL/GenBank/DDBJ databases">
        <authorList>
            <person name="Palmer J.M."/>
        </authorList>
    </citation>
    <scope>NUCLEOTIDE SEQUENCE [LARGE SCALE GENOMIC DNA]</scope>
    <source>
        <strain evidence="1 2">MEX-2019</strain>
        <tissue evidence="1">Muscle</tissue>
    </source>
</reference>
<name>A0AAV9S0U2_9TELE</name>
<dbReference type="AlphaFoldDB" id="A0AAV9S0U2"/>
<evidence type="ECO:0000313" key="1">
    <source>
        <dbReference type="EMBL" id="KAK5614836.1"/>
    </source>
</evidence>
<keyword evidence="2" id="KW-1185">Reference proteome</keyword>
<feature type="non-terminal residue" evidence="1">
    <location>
        <position position="1"/>
    </location>
</feature>